<comment type="catalytic activity">
    <reaction evidence="7">
        <text>DNA(n) + a 2'-deoxyribonucleoside 5'-triphosphate = DNA(n+1) + diphosphate</text>
        <dbReference type="Rhea" id="RHEA:22508"/>
        <dbReference type="Rhea" id="RHEA-COMP:17339"/>
        <dbReference type="Rhea" id="RHEA-COMP:17340"/>
        <dbReference type="ChEBI" id="CHEBI:33019"/>
        <dbReference type="ChEBI" id="CHEBI:61560"/>
        <dbReference type="ChEBI" id="CHEBI:173112"/>
        <dbReference type="EC" id="2.7.7.7"/>
    </reaction>
</comment>
<dbReference type="EMBL" id="CP024955">
    <property type="protein sequence ID" value="ATY83604.1"/>
    <property type="molecule type" value="Genomic_DNA"/>
</dbReference>
<accession>A0A2K8N215</accession>
<dbReference type="SUPFAM" id="SSF52540">
    <property type="entry name" value="P-loop containing nucleoside triphosphate hydrolases"/>
    <property type="match status" value="1"/>
</dbReference>
<evidence type="ECO:0000259" key="9">
    <source>
        <dbReference type="Pfam" id="PF09115"/>
    </source>
</evidence>
<dbReference type="GO" id="GO:0003887">
    <property type="term" value="F:DNA-directed DNA polymerase activity"/>
    <property type="evidence" value="ECO:0007669"/>
    <property type="project" value="UniProtKB-KW"/>
</dbReference>
<dbReference type="GO" id="GO:0003677">
    <property type="term" value="F:DNA binding"/>
    <property type="evidence" value="ECO:0007669"/>
    <property type="project" value="InterPro"/>
</dbReference>
<feature type="region of interest" description="Disordered" evidence="8">
    <location>
        <begin position="1"/>
        <end position="21"/>
    </location>
</feature>
<evidence type="ECO:0000256" key="3">
    <source>
        <dbReference type="ARBA" id="ARBA00022679"/>
    </source>
</evidence>
<dbReference type="PANTHER" id="PTHR11669:SF8">
    <property type="entry name" value="DNA POLYMERASE III SUBUNIT DELTA"/>
    <property type="match status" value="1"/>
</dbReference>
<dbReference type="Gene3D" id="3.40.50.300">
    <property type="entry name" value="P-loop containing nucleotide triphosphate hydrolases"/>
    <property type="match status" value="1"/>
</dbReference>
<keyword evidence="4" id="KW-0548">Nucleotidyltransferase</keyword>
<dbReference type="AlphaFoldDB" id="A0A2K8N215"/>
<gene>
    <name evidence="10" type="primary">holB</name>
    <name evidence="10" type="ORF">CVV65_00255</name>
</gene>
<feature type="domain" description="DNA polymerase III delta subunit C-terminal" evidence="9">
    <location>
        <begin position="272"/>
        <end position="347"/>
    </location>
</feature>
<evidence type="ECO:0000313" key="11">
    <source>
        <dbReference type="Proteomes" id="UP000231932"/>
    </source>
</evidence>
<dbReference type="InterPro" id="IPR050238">
    <property type="entry name" value="DNA_Rep/Repair_Clamp_Loader"/>
</dbReference>
<evidence type="ECO:0000256" key="7">
    <source>
        <dbReference type="ARBA" id="ARBA00049244"/>
    </source>
</evidence>
<evidence type="ECO:0000256" key="4">
    <source>
        <dbReference type="ARBA" id="ARBA00022695"/>
    </source>
</evidence>
<dbReference type="InterPro" id="IPR027417">
    <property type="entry name" value="P-loop_NTPase"/>
</dbReference>
<dbReference type="NCBIfam" id="TIGR00678">
    <property type="entry name" value="holB"/>
    <property type="match status" value="1"/>
</dbReference>
<evidence type="ECO:0000256" key="2">
    <source>
        <dbReference type="ARBA" id="ARBA00014363"/>
    </source>
</evidence>
<dbReference type="InterPro" id="IPR015199">
    <property type="entry name" value="DNA_pol_III_delta_C"/>
</dbReference>
<name>A0A2K8N215_9BACL</name>
<organism evidence="10 11">
    <name type="scientific">Kyrpidia spormannii</name>
    <dbReference type="NCBI Taxonomy" id="2055160"/>
    <lineage>
        <taxon>Bacteria</taxon>
        <taxon>Bacillati</taxon>
        <taxon>Bacillota</taxon>
        <taxon>Bacilli</taxon>
        <taxon>Bacillales</taxon>
        <taxon>Alicyclobacillaceae</taxon>
        <taxon>Kyrpidia</taxon>
    </lineage>
</organism>
<evidence type="ECO:0000256" key="6">
    <source>
        <dbReference type="ARBA" id="ARBA00022932"/>
    </source>
</evidence>
<protein>
    <recommendedName>
        <fullName evidence="2">DNA polymerase III subunit delta'</fullName>
        <ecNumber evidence="1">2.7.7.7</ecNumber>
    </recommendedName>
</protein>
<dbReference type="Proteomes" id="UP000231932">
    <property type="component" value="Chromosome"/>
</dbReference>
<dbReference type="InterPro" id="IPR004622">
    <property type="entry name" value="DNA_pol_HolB"/>
</dbReference>
<evidence type="ECO:0000256" key="5">
    <source>
        <dbReference type="ARBA" id="ARBA00022705"/>
    </source>
</evidence>
<dbReference type="GO" id="GO:0008408">
    <property type="term" value="F:3'-5' exonuclease activity"/>
    <property type="evidence" value="ECO:0007669"/>
    <property type="project" value="InterPro"/>
</dbReference>
<evidence type="ECO:0000256" key="1">
    <source>
        <dbReference type="ARBA" id="ARBA00012417"/>
    </source>
</evidence>
<dbReference type="PANTHER" id="PTHR11669">
    <property type="entry name" value="REPLICATION FACTOR C / DNA POLYMERASE III GAMMA-TAU SUBUNIT"/>
    <property type="match status" value="1"/>
</dbReference>
<reference evidence="11" key="1">
    <citation type="submission" date="2017-11" db="EMBL/GenBank/DDBJ databases">
        <title>Complete Genome Sequence of Kyrpidia sp. Strain EA-1, a thermophilic, hydrogen-oxidizing Bacterium, isolated from the Azores.</title>
        <authorList>
            <person name="Reiner J.E."/>
            <person name="Lapp C.J."/>
            <person name="Bunk B."/>
            <person name="Gescher J."/>
        </authorList>
    </citation>
    <scope>NUCLEOTIDE SEQUENCE [LARGE SCALE GENOMIC DNA]</scope>
    <source>
        <strain evidence="11">EA-1</strain>
    </source>
</reference>
<keyword evidence="11" id="KW-1185">Reference proteome</keyword>
<dbReference type="KEGG" id="kyr:CVV65_00255"/>
<dbReference type="GO" id="GO:0006261">
    <property type="term" value="P:DNA-templated DNA replication"/>
    <property type="evidence" value="ECO:0007669"/>
    <property type="project" value="TreeGrafter"/>
</dbReference>
<evidence type="ECO:0000256" key="8">
    <source>
        <dbReference type="SAM" id="MobiDB-lite"/>
    </source>
</evidence>
<dbReference type="GO" id="GO:0009360">
    <property type="term" value="C:DNA polymerase III complex"/>
    <property type="evidence" value="ECO:0007669"/>
    <property type="project" value="InterPro"/>
</dbReference>
<keyword evidence="5" id="KW-0235">DNA replication</keyword>
<evidence type="ECO:0000313" key="10">
    <source>
        <dbReference type="EMBL" id="ATY83604.1"/>
    </source>
</evidence>
<dbReference type="EC" id="2.7.7.7" evidence="1"/>
<dbReference type="Pfam" id="PF09115">
    <property type="entry name" value="DNApol3-delta_C"/>
    <property type="match status" value="1"/>
</dbReference>
<keyword evidence="3" id="KW-0808">Transferase</keyword>
<proteinExistence type="predicted"/>
<sequence length="349" mass="39191">MGNDNEGRWTAVNDRDGAEQSGGGWFQLRRWLRRGEWAHAYLFVGPETGDQDQAAEYLASGILCEDRANPPCGSCPSCRRLAHGNHPGLVQVYPDGQSIKIDQLRELQRFFSLRAIERENRVYIIHGADRMTPEAANSLLKFLEEPAPGTVGILTAKRLEGVLATVRSRCQVLRFSAPRPEVLYREWTSRGVGEEMARLFAYLGLSDSGSGEDADKEADGENPLDIAVFADIAGWVVEWVQAVEEHKGKPLLELFSRVGRGQWSAPECLWLLDVLACWYRDVLYTSLGLSDQVVFIDHRRELSSQAARHGSIAPLVERMGEVIDAKRRLQAHANPQLTLERMVLRLQEE</sequence>
<dbReference type="Pfam" id="PF13177">
    <property type="entry name" value="DNA_pol3_delta2"/>
    <property type="match status" value="1"/>
</dbReference>
<keyword evidence="6" id="KW-0239">DNA-directed DNA polymerase</keyword>